<evidence type="ECO:0000256" key="4">
    <source>
        <dbReference type="ARBA" id="ARBA00023125"/>
    </source>
</evidence>
<evidence type="ECO:0000256" key="1">
    <source>
        <dbReference type="ARBA" id="ARBA00022553"/>
    </source>
</evidence>
<dbReference type="InterPro" id="IPR001789">
    <property type="entry name" value="Sig_transdc_resp-reg_receiver"/>
</dbReference>
<protein>
    <submittedName>
        <fullName evidence="8">Two-component system, response regulator RegA</fullName>
    </submittedName>
</protein>
<dbReference type="SUPFAM" id="SSF46689">
    <property type="entry name" value="Homeodomain-like"/>
    <property type="match status" value="1"/>
</dbReference>
<dbReference type="OrthoDB" id="189380at2"/>
<evidence type="ECO:0000259" key="7">
    <source>
        <dbReference type="PROSITE" id="PS50110"/>
    </source>
</evidence>
<dbReference type="InterPro" id="IPR009057">
    <property type="entry name" value="Homeodomain-like_sf"/>
</dbReference>
<dbReference type="SUPFAM" id="SSF52172">
    <property type="entry name" value="CheY-like"/>
    <property type="match status" value="1"/>
</dbReference>
<dbReference type="SMART" id="SM00448">
    <property type="entry name" value="REC"/>
    <property type="match status" value="1"/>
</dbReference>
<accession>A0A1T4WLH9</accession>
<sequence>MMTVLLIEDDESFRTTLALALRRRGCEVLQAANAAEALHLLEQAPTTEGIVLDMRLGQDNGNALIPELRRLSPQARLIILTGYGSIPNAIEAVRLGADDYLLKPAGADQVLAALRGHAAESPRPGAGDLPSLARLEWEHIQRVLSDCQGNISHTAEALGIDRRTLQRKLMKMPPEV</sequence>
<dbReference type="PANTHER" id="PTHR48111">
    <property type="entry name" value="REGULATOR OF RPOS"/>
    <property type="match status" value="1"/>
</dbReference>
<dbReference type="GO" id="GO:0006355">
    <property type="term" value="P:regulation of DNA-templated transcription"/>
    <property type="evidence" value="ECO:0007669"/>
    <property type="project" value="TreeGrafter"/>
</dbReference>
<keyword evidence="4" id="KW-0238">DNA-binding</keyword>
<organism evidence="8 9">
    <name type="scientific">Prosthecobacter debontii</name>
    <dbReference type="NCBI Taxonomy" id="48467"/>
    <lineage>
        <taxon>Bacteria</taxon>
        <taxon>Pseudomonadati</taxon>
        <taxon>Verrucomicrobiota</taxon>
        <taxon>Verrucomicrobiia</taxon>
        <taxon>Verrucomicrobiales</taxon>
        <taxon>Verrucomicrobiaceae</taxon>
        <taxon>Prosthecobacter</taxon>
    </lineage>
</organism>
<evidence type="ECO:0000313" key="9">
    <source>
        <dbReference type="Proteomes" id="UP000190774"/>
    </source>
</evidence>
<dbReference type="Pfam" id="PF02954">
    <property type="entry name" value="HTH_8"/>
    <property type="match status" value="1"/>
</dbReference>
<evidence type="ECO:0000256" key="5">
    <source>
        <dbReference type="ARBA" id="ARBA00023163"/>
    </source>
</evidence>
<keyword evidence="9" id="KW-1185">Reference proteome</keyword>
<evidence type="ECO:0000256" key="6">
    <source>
        <dbReference type="PROSITE-ProRule" id="PRU00169"/>
    </source>
</evidence>
<dbReference type="PANTHER" id="PTHR48111:SF1">
    <property type="entry name" value="TWO-COMPONENT RESPONSE REGULATOR ORR33"/>
    <property type="match status" value="1"/>
</dbReference>
<name>A0A1T4WLH9_9BACT</name>
<dbReference type="AlphaFoldDB" id="A0A1T4WLH9"/>
<dbReference type="Gene3D" id="3.40.50.2300">
    <property type="match status" value="1"/>
</dbReference>
<dbReference type="InterPro" id="IPR039420">
    <property type="entry name" value="WalR-like"/>
</dbReference>
<dbReference type="InterPro" id="IPR002197">
    <property type="entry name" value="HTH_Fis"/>
</dbReference>
<evidence type="ECO:0000256" key="3">
    <source>
        <dbReference type="ARBA" id="ARBA00023015"/>
    </source>
</evidence>
<feature type="modified residue" description="4-aspartylphosphate" evidence="6">
    <location>
        <position position="53"/>
    </location>
</feature>
<dbReference type="PROSITE" id="PS50110">
    <property type="entry name" value="RESPONSE_REGULATORY"/>
    <property type="match status" value="1"/>
</dbReference>
<dbReference type="GO" id="GO:0032993">
    <property type="term" value="C:protein-DNA complex"/>
    <property type="evidence" value="ECO:0007669"/>
    <property type="project" value="TreeGrafter"/>
</dbReference>
<dbReference type="EMBL" id="FUYE01000001">
    <property type="protein sequence ID" value="SKA78193.1"/>
    <property type="molecule type" value="Genomic_DNA"/>
</dbReference>
<keyword evidence="2" id="KW-0902">Two-component regulatory system</keyword>
<evidence type="ECO:0000256" key="2">
    <source>
        <dbReference type="ARBA" id="ARBA00023012"/>
    </source>
</evidence>
<dbReference type="GO" id="GO:0005829">
    <property type="term" value="C:cytosol"/>
    <property type="evidence" value="ECO:0007669"/>
    <property type="project" value="TreeGrafter"/>
</dbReference>
<dbReference type="Gene3D" id="1.10.10.60">
    <property type="entry name" value="Homeodomain-like"/>
    <property type="match status" value="1"/>
</dbReference>
<dbReference type="GO" id="GO:0000976">
    <property type="term" value="F:transcription cis-regulatory region binding"/>
    <property type="evidence" value="ECO:0007669"/>
    <property type="project" value="TreeGrafter"/>
</dbReference>
<keyword evidence="5" id="KW-0804">Transcription</keyword>
<dbReference type="STRING" id="48467.SAMN02745166_00479"/>
<keyword evidence="1 6" id="KW-0597">Phosphoprotein</keyword>
<feature type="domain" description="Response regulatory" evidence="7">
    <location>
        <begin position="3"/>
        <end position="118"/>
    </location>
</feature>
<dbReference type="RefSeq" id="WP_078811681.1">
    <property type="nucleotide sequence ID" value="NZ_FUYE01000001.1"/>
</dbReference>
<dbReference type="Proteomes" id="UP000190774">
    <property type="component" value="Unassembled WGS sequence"/>
</dbReference>
<dbReference type="PRINTS" id="PR01590">
    <property type="entry name" value="HTHFIS"/>
</dbReference>
<evidence type="ECO:0000313" key="8">
    <source>
        <dbReference type="EMBL" id="SKA78193.1"/>
    </source>
</evidence>
<reference evidence="9" key="1">
    <citation type="submission" date="2017-02" db="EMBL/GenBank/DDBJ databases">
        <authorList>
            <person name="Varghese N."/>
            <person name="Submissions S."/>
        </authorList>
    </citation>
    <scope>NUCLEOTIDE SEQUENCE [LARGE SCALE GENOMIC DNA]</scope>
    <source>
        <strain evidence="9">ATCC 700200</strain>
    </source>
</reference>
<gene>
    <name evidence="8" type="ORF">SAMN02745166_00479</name>
</gene>
<dbReference type="Pfam" id="PF00072">
    <property type="entry name" value="Response_reg"/>
    <property type="match status" value="1"/>
</dbReference>
<keyword evidence="3" id="KW-0805">Transcription regulation</keyword>
<dbReference type="GO" id="GO:0000156">
    <property type="term" value="F:phosphorelay response regulator activity"/>
    <property type="evidence" value="ECO:0007669"/>
    <property type="project" value="TreeGrafter"/>
</dbReference>
<dbReference type="InterPro" id="IPR011006">
    <property type="entry name" value="CheY-like_superfamily"/>
</dbReference>
<proteinExistence type="predicted"/>